<evidence type="ECO:0000313" key="3">
    <source>
        <dbReference type="Proteomes" id="UP000824205"/>
    </source>
</evidence>
<dbReference type="EMBL" id="DXGE01000032">
    <property type="protein sequence ID" value="HIW86271.1"/>
    <property type="molecule type" value="Genomic_DNA"/>
</dbReference>
<protein>
    <submittedName>
        <fullName evidence="2">DegV family protein</fullName>
    </submittedName>
</protein>
<dbReference type="Gene3D" id="3.30.1180.10">
    <property type="match status" value="1"/>
</dbReference>
<dbReference type="Proteomes" id="UP000824205">
    <property type="component" value="Unassembled WGS sequence"/>
</dbReference>
<dbReference type="InterPro" id="IPR003797">
    <property type="entry name" value="DegV"/>
</dbReference>
<dbReference type="Pfam" id="PF02645">
    <property type="entry name" value="DegV"/>
    <property type="match status" value="1"/>
</dbReference>
<accession>A0A9D1RDJ2</accession>
<dbReference type="GO" id="GO:0008289">
    <property type="term" value="F:lipid binding"/>
    <property type="evidence" value="ECO:0007669"/>
    <property type="project" value="UniProtKB-KW"/>
</dbReference>
<evidence type="ECO:0000256" key="1">
    <source>
        <dbReference type="ARBA" id="ARBA00023121"/>
    </source>
</evidence>
<keyword evidence="1" id="KW-0446">Lipid-binding</keyword>
<dbReference type="PROSITE" id="PS51482">
    <property type="entry name" value="DEGV"/>
    <property type="match status" value="1"/>
</dbReference>
<comment type="caution">
    <text evidence="2">The sequence shown here is derived from an EMBL/GenBank/DDBJ whole genome shotgun (WGS) entry which is preliminary data.</text>
</comment>
<reference evidence="2" key="2">
    <citation type="submission" date="2021-04" db="EMBL/GenBank/DDBJ databases">
        <authorList>
            <person name="Gilroy R."/>
        </authorList>
    </citation>
    <scope>NUCLEOTIDE SEQUENCE</scope>
    <source>
        <strain evidence="2">421</strain>
    </source>
</reference>
<dbReference type="PANTHER" id="PTHR33434">
    <property type="entry name" value="DEGV DOMAIN-CONTAINING PROTEIN DR_1986-RELATED"/>
    <property type="match status" value="1"/>
</dbReference>
<organism evidence="2 3">
    <name type="scientific">Candidatus Eubacterium faecipullorum</name>
    <dbReference type="NCBI Taxonomy" id="2838571"/>
    <lineage>
        <taxon>Bacteria</taxon>
        <taxon>Bacillati</taxon>
        <taxon>Bacillota</taxon>
        <taxon>Clostridia</taxon>
        <taxon>Eubacteriales</taxon>
        <taxon>Eubacteriaceae</taxon>
        <taxon>Eubacterium</taxon>
    </lineage>
</organism>
<dbReference type="PANTHER" id="PTHR33434:SF2">
    <property type="entry name" value="FATTY ACID-BINDING PROTEIN TM_1468"/>
    <property type="match status" value="1"/>
</dbReference>
<dbReference type="Gene3D" id="3.40.50.10170">
    <property type="match status" value="1"/>
</dbReference>
<dbReference type="AlphaFoldDB" id="A0A9D1RDJ2"/>
<evidence type="ECO:0000313" key="2">
    <source>
        <dbReference type="EMBL" id="HIW86271.1"/>
    </source>
</evidence>
<dbReference type="InterPro" id="IPR050270">
    <property type="entry name" value="DegV_domain_contain"/>
</dbReference>
<dbReference type="NCBIfam" id="TIGR00762">
    <property type="entry name" value="DegV"/>
    <property type="match status" value="1"/>
</dbReference>
<name>A0A9D1RDJ2_9FIRM</name>
<sequence>MSVVITADSTCDLPKNIIEERNITITPLSILLGSESFLDGREITRDDIYDHVSKTGEMPKTAAVPPAVYYDIFSEAQKQGNSVVHISLSGAISSSHQNAVTAARDFDNVYVVDSKNLCGGMGLLVLKACDLRDSGFEAKKIYNRIQALVPKVHSAFVLDNLVYLHKGGRCSAVAKFGANVLGIKPVIGVDPQNGTMDVVKKFRGKINNVYKQYVDDVFENASKMDTGRIIIADSGEVPGEIIAFAKGVANGKADFKEIVTADAGCTISSHCGPKTFAVFYMRK</sequence>
<dbReference type="SUPFAM" id="SSF82549">
    <property type="entry name" value="DAK1/DegV-like"/>
    <property type="match status" value="1"/>
</dbReference>
<dbReference type="InterPro" id="IPR043168">
    <property type="entry name" value="DegV_C"/>
</dbReference>
<reference evidence="2" key="1">
    <citation type="journal article" date="2021" name="PeerJ">
        <title>Extensive microbial diversity within the chicken gut microbiome revealed by metagenomics and culture.</title>
        <authorList>
            <person name="Gilroy R."/>
            <person name="Ravi A."/>
            <person name="Getino M."/>
            <person name="Pursley I."/>
            <person name="Horton D.L."/>
            <person name="Alikhan N.F."/>
            <person name="Baker D."/>
            <person name="Gharbi K."/>
            <person name="Hall N."/>
            <person name="Watson M."/>
            <person name="Adriaenssens E.M."/>
            <person name="Foster-Nyarko E."/>
            <person name="Jarju S."/>
            <person name="Secka A."/>
            <person name="Antonio M."/>
            <person name="Oren A."/>
            <person name="Chaudhuri R.R."/>
            <person name="La Ragione R."/>
            <person name="Hildebrand F."/>
            <person name="Pallen M.J."/>
        </authorList>
    </citation>
    <scope>NUCLEOTIDE SEQUENCE</scope>
    <source>
        <strain evidence="2">421</strain>
    </source>
</reference>
<proteinExistence type="predicted"/>
<gene>
    <name evidence="2" type="ORF">IAA48_07230</name>
</gene>